<evidence type="ECO:0000313" key="4">
    <source>
        <dbReference type="Proteomes" id="UP000216052"/>
    </source>
</evidence>
<dbReference type="Gene3D" id="3.40.50.720">
    <property type="entry name" value="NAD(P)-binding Rossmann-like Domain"/>
    <property type="match status" value="1"/>
</dbReference>
<dbReference type="Pfam" id="PF13478">
    <property type="entry name" value="XdhC_C"/>
    <property type="match status" value="1"/>
</dbReference>
<dbReference type="InterPro" id="IPR052698">
    <property type="entry name" value="MoCofactor_Util/Proc"/>
</dbReference>
<reference evidence="3" key="1">
    <citation type="submission" date="2024-05" db="EMBL/GenBank/DDBJ databases">
        <title>Isolation and characterization of Sporomusa carbonis sp. nov., a carboxydotrophic hydrogenogen in the genus of Sporomusa isolated from a charcoal burning pile.</title>
        <authorList>
            <person name="Boeer T."/>
            <person name="Rosenbaum F."/>
            <person name="Eysell L."/>
            <person name="Mueller V."/>
            <person name="Daniel R."/>
            <person name="Poehlein A."/>
        </authorList>
    </citation>
    <scope>NUCLEOTIDE SEQUENCE [LARGE SCALE GENOMIC DNA]</scope>
    <source>
        <strain evidence="3">DSM 3132</strain>
    </source>
</reference>
<evidence type="ECO:0000259" key="2">
    <source>
        <dbReference type="Pfam" id="PF13478"/>
    </source>
</evidence>
<dbReference type="EMBL" id="CP155571">
    <property type="protein sequence ID" value="XFO73519.1"/>
    <property type="molecule type" value="Genomic_DNA"/>
</dbReference>
<keyword evidence="4" id="KW-1185">Reference proteome</keyword>
<dbReference type="InterPro" id="IPR027051">
    <property type="entry name" value="XdhC_Rossmann_dom"/>
</dbReference>
<dbReference type="PANTHER" id="PTHR30388">
    <property type="entry name" value="ALDEHYDE OXIDOREDUCTASE MOLYBDENUM COFACTOR ASSEMBLY PROTEIN"/>
    <property type="match status" value="1"/>
</dbReference>
<dbReference type="Proteomes" id="UP000216052">
    <property type="component" value="Chromosome"/>
</dbReference>
<evidence type="ECO:0000259" key="1">
    <source>
        <dbReference type="Pfam" id="PF02625"/>
    </source>
</evidence>
<dbReference type="PANTHER" id="PTHR30388:SF6">
    <property type="entry name" value="XANTHINE DEHYDROGENASE SUBUNIT A-RELATED"/>
    <property type="match status" value="1"/>
</dbReference>
<dbReference type="InterPro" id="IPR003777">
    <property type="entry name" value="XdhC_CoxI"/>
</dbReference>
<keyword evidence="3" id="KW-0560">Oxidoreductase</keyword>
<accession>A0ABZ3J572</accession>
<dbReference type="RefSeq" id="WP_093795360.1">
    <property type="nucleotide sequence ID" value="NZ_CP155571.1"/>
</dbReference>
<feature type="domain" description="XdhC- CoxI" evidence="1">
    <location>
        <begin position="11"/>
        <end position="73"/>
    </location>
</feature>
<feature type="domain" description="XdhC Rossmann" evidence="2">
    <location>
        <begin position="197"/>
        <end position="338"/>
    </location>
</feature>
<gene>
    <name evidence="3" type="primary">pucA_2</name>
    <name evidence="3" type="ORF">SPACI_036260</name>
</gene>
<dbReference type="EC" id="1.17.1.4" evidence="3"/>
<organism evidence="3 4">
    <name type="scientific">Sporomusa acidovorans (strain ATCC 49682 / DSM 3132 / Mol)</name>
    <dbReference type="NCBI Taxonomy" id="1123286"/>
    <lineage>
        <taxon>Bacteria</taxon>
        <taxon>Bacillati</taxon>
        <taxon>Bacillota</taxon>
        <taxon>Negativicutes</taxon>
        <taxon>Selenomonadales</taxon>
        <taxon>Sporomusaceae</taxon>
        <taxon>Sporomusa</taxon>
    </lineage>
</organism>
<proteinExistence type="predicted"/>
<protein>
    <submittedName>
        <fullName evidence="3">Xanthine dehydrogenase subunit A</fullName>
        <ecNumber evidence="3">1.17.1.4</ecNumber>
    </submittedName>
</protein>
<sequence>MKNLYQSVVQLLAAGESIVLATIFQSSGSAPRSAGAKMIIRADGSIMGTIGGGRVEADTMELAKKVWTNRQSLIYAFDLTNSDAAGTGMICGGSGKILLDYLDAADVGNRQVYEAIAAAIRKAEKAWLVTEIAYEGEKKLRRQQCLVMRDGAVIGNFQCEPAFMEKLSAGPAKISIHAETKGNRSFIVEPIRPTGVVYLFGAGHVSQQIARLTDMVGFITVVIDDRAAFANRERFPQAEVVVVDNFACMPKLAVTQDSYLVIVTRGHLADLIVLEQALQTDAAYIGMIGSKRKRDLVFKTLQEKGVSPDNIARVHSPIGLAIQAETPEEIAVSIVAELIKARAARENGKF</sequence>
<evidence type="ECO:0000313" key="3">
    <source>
        <dbReference type="EMBL" id="XFO73519.1"/>
    </source>
</evidence>
<dbReference type="GO" id="GO:0004854">
    <property type="term" value="F:xanthine dehydrogenase activity"/>
    <property type="evidence" value="ECO:0007669"/>
    <property type="project" value="UniProtKB-EC"/>
</dbReference>
<dbReference type="Pfam" id="PF02625">
    <property type="entry name" value="XdhC_CoxI"/>
    <property type="match status" value="1"/>
</dbReference>
<dbReference type="NCBIfam" id="NF045664">
    <property type="entry name" value="XdhC_rel_AOR"/>
    <property type="match status" value="1"/>
</dbReference>
<name>A0ABZ3J572_SPOA4</name>